<dbReference type="Pfam" id="PF05299">
    <property type="entry name" value="Peptidase_M61"/>
    <property type="match status" value="1"/>
</dbReference>
<evidence type="ECO:0000313" key="3">
    <source>
        <dbReference type="EMBL" id="QHT68727.1"/>
    </source>
</evidence>
<dbReference type="KEGG" id="rhoz:GXP67_19795"/>
<gene>
    <name evidence="3" type="ORF">GXP67_19795</name>
</gene>
<evidence type="ECO:0000313" key="4">
    <source>
        <dbReference type="Proteomes" id="UP000480178"/>
    </source>
</evidence>
<dbReference type="EMBL" id="CP048222">
    <property type="protein sequence ID" value="QHT68727.1"/>
    <property type="molecule type" value="Genomic_DNA"/>
</dbReference>
<proteinExistence type="predicted"/>
<keyword evidence="4" id="KW-1185">Reference proteome</keyword>
<reference evidence="3 4" key="1">
    <citation type="submission" date="2020-01" db="EMBL/GenBank/DDBJ databases">
        <authorList>
            <person name="Kim M.K."/>
        </authorList>
    </citation>
    <scope>NUCLEOTIDE SEQUENCE [LARGE SCALE GENOMIC DNA]</scope>
    <source>
        <strain evidence="3 4">172606-1</strain>
    </source>
</reference>
<dbReference type="InterPro" id="IPR024191">
    <property type="entry name" value="Peptidase_M61"/>
</dbReference>
<name>A0A6C0GLA0_9BACT</name>
<dbReference type="Gene3D" id="2.60.40.3650">
    <property type="match status" value="1"/>
</dbReference>
<dbReference type="Gene3D" id="1.10.390.10">
    <property type="entry name" value="Neutral Protease Domain 2"/>
    <property type="match status" value="1"/>
</dbReference>
<dbReference type="Pfam" id="PF17899">
    <property type="entry name" value="Peptidase_M61_N"/>
    <property type="match status" value="1"/>
</dbReference>
<dbReference type="PIRSF" id="PIRSF016493">
    <property type="entry name" value="Glycyl_aminpptds"/>
    <property type="match status" value="1"/>
</dbReference>
<feature type="domain" description="Peptidase M61 N-terminal" evidence="2">
    <location>
        <begin position="3"/>
        <end position="165"/>
    </location>
</feature>
<accession>A0A6C0GLA0</accession>
<evidence type="ECO:0000259" key="2">
    <source>
        <dbReference type="Pfam" id="PF17899"/>
    </source>
</evidence>
<dbReference type="InterPro" id="IPR007963">
    <property type="entry name" value="Peptidase_M61_catalytic"/>
</dbReference>
<evidence type="ECO:0000259" key="1">
    <source>
        <dbReference type="Pfam" id="PF05299"/>
    </source>
</evidence>
<dbReference type="RefSeq" id="WP_162444732.1">
    <property type="nucleotide sequence ID" value="NZ_CP048222.1"/>
</dbReference>
<feature type="domain" description="Peptidase M61 catalytic" evidence="1">
    <location>
        <begin position="256"/>
        <end position="369"/>
    </location>
</feature>
<dbReference type="SUPFAM" id="SSF55486">
    <property type="entry name" value="Metalloproteases ('zincins'), catalytic domain"/>
    <property type="match status" value="1"/>
</dbReference>
<dbReference type="InterPro" id="IPR040756">
    <property type="entry name" value="Peptidase_M61_N"/>
</dbReference>
<organism evidence="3 4">
    <name type="scientific">Rhodocytophaga rosea</name>
    <dbReference type="NCBI Taxonomy" id="2704465"/>
    <lineage>
        <taxon>Bacteria</taxon>
        <taxon>Pseudomonadati</taxon>
        <taxon>Bacteroidota</taxon>
        <taxon>Cytophagia</taxon>
        <taxon>Cytophagales</taxon>
        <taxon>Rhodocytophagaceae</taxon>
        <taxon>Rhodocytophaga</taxon>
    </lineage>
</organism>
<sequence>MIYTLSYSNPDKHYIDIQVQISTITTSHVEVQLPAWRPGRYEMANFAKNMTLLKAYGTTGEKLNVQKLTKDCWRIQTETYTSVQLNYSYYAQQMDAGGSWLDDKQLYVNFVNCLVHVKGRMQEECRIQLQLPENYKIACGLPEISKHVLIASDYYQLVDSPMIASATLQKYSYQIQSTTFYIWVQGECHLNWEKVKLDFIKFSEVQMQMMQGFPCEAYHFLFHWLPFQHYHGVEHQNSTVITLGPASQAEQLYGEMLGISSHELFHTWNVIRIRPAELLPYDFSKENYFSTGFVAEGITTYYGDLFLARAGIFYIEEYLQELSQTLNKHFKFSNRSSLSLIDSSFDLWLDGYTMGAPGRKVSIYNKGALAALILDLEIRQLTQNTRSLDDVMRELWKQFGDMNAGYTIQDYQQIIEKVAGQNYQDYFDECIFGTIPLQDRTSRALNYVGCELAILQALPDSENIEITIRLKETITETEKENLQKWLENAR</sequence>
<dbReference type="AlphaFoldDB" id="A0A6C0GLA0"/>
<dbReference type="Proteomes" id="UP000480178">
    <property type="component" value="Chromosome"/>
</dbReference>
<protein>
    <submittedName>
        <fullName evidence="3">M61 family metallopeptidase</fullName>
    </submittedName>
</protein>
<dbReference type="InterPro" id="IPR027268">
    <property type="entry name" value="Peptidase_M4/M1_CTD_sf"/>
</dbReference>